<evidence type="ECO:0000313" key="1">
    <source>
        <dbReference type="EMBL" id="KAG8240051.1"/>
    </source>
</evidence>
<dbReference type="AlphaFoldDB" id="A0A8K0PAI4"/>
<gene>
    <name evidence="1" type="ORF">J437_LFUL019550</name>
</gene>
<reference evidence="1" key="2">
    <citation type="submission" date="2017-10" db="EMBL/GenBank/DDBJ databases">
        <title>Ladona fulva Genome sequencing and assembly.</title>
        <authorList>
            <person name="Murali S."/>
            <person name="Richards S."/>
            <person name="Bandaranaike D."/>
            <person name="Bellair M."/>
            <person name="Blankenburg K."/>
            <person name="Chao H."/>
            <person name="Dinh H."/>
            <person name="Doddapaneni H."/>
            <person name="Dugan-Rocha S."/>
            <person name="Elkadiri S."/>
            <person name="Gnanaolivu R."/>
            <person name="Hernandez B."/>
            <person name="Skinner E."/>
            <person name="Javaid M."/>
            <person name="Lee S."/>
            <person name="Li M."/>
            <person name="Ming W."/>
            <person name="Munidasa M."/>
            <person name="Muniz J."/>
            <person name="Nguyen L."/>
            <person name="Hughes D."/>
            <person name="Osuji N."/>
            <person name="Pu L.-L."/>
            <person name="Puazo M."/>
            <person name="Qu C."/>
            <person name="Quiroz J."/>
            <person name="Raj R."/>
            <person name="Weissenberger G."/>
            <person name="Xin Y."/>
            <person name="Zou X."/>
            <person name="Han Y."/>
            <person name="Worley K."/>
            <person name="Muzny D."/>
            <person name="Gibbs R."/>
        </authorList>
    </citation>
    <scope>NUCLEOTIDE SEQUENCE</scope>
    <source>
        <strain evidence="1">Sampled in the wild</strain>
    </source>
</reference>
<dbReference type="EMBL" id="KZ310886">
    <property type="protein sequence ID" value="KAG8240051.1"/>
    <property type="molecule type" value="Genomic_DNA"/>
</dbReference>
<accession>A0A8K0PAI4</accession>
<organism evidence="1 2">
    <name type="scientific">Ladona fulva</name>
    <name type="common">Scarce chaser dragonfly</name>
    <name type="synonym">Libellula fulva</name>
    <dbReference type="NCBI Taxonomy" id="123851"/>
    <lineage>
        <taxon>Eukaryota</taxon>
        <taxon>Metazoa</taxon>
        <taxon>Ecdysozoa</taxon>
        <taxon>Arthropoda</taxon>
        <taxon>Hexapoda</taxon>
        <taxon>Insecta</taxon>
        <taxon>Pterygota</taxon>
        <taxon>Palaeoptera</taxon>
        <taxon>Odonata</taxon>
        <taxon>Epiprocta</taxon>
        <taxon>Anisoptera</taxon>
        <taxon>Libelluloidea</taxon>
        <taxon>Libellulidae</taxon>
        <taxon>Ladona</taxon>
    </lineage>
</organism>
<dbReference type="Gene3D" id="3.30.420.10">
    <property type="entry name" value="Ribonuclease H-like superfamily/Ribonuclease H"/>
    <property type="match status" value="1"/>
</dbReference>
<comment type="caution">
    <text evidence="1">The sequence shown here is derived from an EMBL/GenBank/DDBJ whole genome shotgun (WGS) entry which is preliminary data.</text>
</comment>
<dbReference type="GO" id="GO:0003676">
    <property type="term" value="F:nucleic acid binding"/>
    <property type="evidence" value="ECO:0007669"/>
    <property type="project" value="InterPro"/>
</dbReference>
<dbReference type="InterPro" id="IPR036397">
    <property type="entry name" value="RNaseH_sf"/>
</dbReference>
<protein>
    <submittedName>
        <fullName evidence="1">Uncharacterized protein</fullName>
    </submittedName>
</protein>
<keyword evidence="2" id="KW-1185">Reference proteome</keyword>
<sequence>MAPANFFLFPRIKTVLKGIRLGSIEAMQDTMTRSLPEVPVEVFQDAYHAWQSRWRKCVDAQGNYFEEY</sequence>
<name>A0A8K0PAI4_LADFU</name>
<reference evidence="1" key="1">
    <citation type="submission" date="2013-04" db="EMBL/GenBank/DDBJ databases">
        <authorList>
            <person name="Qu J."/>
            <person name="Murali S.C."/>
            <person name="Bandaranaike D."/>
            <person name="Bellair M."/>
            <person name="Blankenburg K."/>
            <person name="Chao H."/>
            <person name="Dinh H."/>
            <person name="Doddapaneni H."/>
            <person name="Downs B."/>
            <person name="Dugan-Rocha S."/>
            <person name="Elkadiri S."/>
            <person name="Gnanaolivu R.D."/>
            <person name="Hernandez B."/>
            <person name="Javaid M."/>
            <person name="Jayaseelan J.C."/>
            <person name="Lee S."/>
            <person name="Li M."/>
            <person name="Ming W."/>
            <person name="Munidasa M."/>
            <person name="Muniz J."/>
            <person name="Nguyen L."/>
            <person name="Ongeri F."/>
            <person name="Osuji N."/>
            <person name="Pu L.-L."/>
            <person name="Puazo M."/>
            <person name="Qu C."/>
            <person name="Quiroz J."/>
            <person name="Raj R."/>
            <person name="Weissenberger G."/>
            <person name="Xin Y."/>
            <person name="Zou X."/>
            <person name="Han Y."/>
            <person name="Richards S."/>
            <person name="Worley K."/>
            <person name="Muzny D."/>
            <person name="Gibbs R."/>
        </authorList>
    </citation>
    <scope>NUCLEOTIDE SEQUENCE</scope>
    <source>
        <strain evidence="1">Sampled in the wild</strain>
    </source>
</reference>
<evidence type="ECO:0000313" key="2">
    <source>
        <dbReference type="Proteomes" id="UP000792457"/>
    </source>
</evidence>
<dbReference type="OrthoDB" id="10065579at2759"/>
<dbReference type="Proteomes" id="UP000792457">
    <property type="component" value="Unassembled WGS sequence"/>
</dbReference>
<proteinExistence type="predicted"/>